<dbReference type="Pfam" id="PF00147">
    <property type="entry name" value="Fibrinogen_C"/>
    <property type="match status" value="1"/>
</dbReference>
<accession>V4HWB4</accession>
<organism evidence="7 8">
    <name type="scientific">Pseudoalteromonas luteoviolacea (strain 2ta16)</name>
    <dbReference type="NCBI Taxonomy" id="1353533"/>
    <lineage>
        <taxon>Bacteria</taxon>
        <taxon>Pseudomonadati</taxon>
        <taxon>Pseudomonadota</taxon>
        <taxon>Gammaproteobacteria</taxon>
        <taxon>Alteromonadales</taxon>
        <taxon>Pseudoalteromonadaceae</taxon>
        <taxon>Pseudoalteromonas</taxon>
    </lineage>
</organism>
<keyword evidence="4" id="KW-1015">Disulfide bond</keyword>
<evidence type="ECO:0000256" key="4">
    <source>
        <dbReference type="ARBA" id="ARBA00023157"/>
    </source>
</evidence>
<evidence type="ECO:0000256" key="5">
    <source>
        <dbReference type="SAM" id="MobiDB-lite"/>
    </source>
</evidence>
<keyword evidence="1" id="KW-0479">Metal-binding</keyword>
<keyword evidence="3" id="KW-0106">Calcium</keyword>
<dbReference type="InterPro" id="IPR002181">
    <property type="entry name" value="Fibrinogen_a/b/g_C_dom"/>
</dbReference>
<comment type="caution">
    <text evidence="7">The sequence shown here is derived from an EMBL/GenBank/DDBJ whole genome shotgun (WGS) entry which is preliminary data.</text>
</comment>
<proteinExistence type="predicted"/>
<evidence type="ECO:0000256" key="1">
    <source>
        <dbReference type="ARBA" id="ARBA00022723"/>
    </source>
</evidence>
<dbReference type="AlphaFoldDB" id="V4HWB4"/>
<evidence type="ECO:0000256" key="3">
    <source>
        <dbReference type="ARBA" id="ARBA00022837"/>
    </source>
</evidence>
<keyword evidence="2" id="KW-0430">Lectin</keyword>
<dbReference type="InterPro" id="IPR014716">
    <property type="entry name" value="Fibrinogen_a/b/g_C_1"/>
</dbReference>
<sequence>MPQENEPKSKFTNNPGASSGYYQIDPDGEQGVSPFAVYCDMDTLGGGWTLFANHADGIERKLMRDPVKIDQYGVLESARWQALRATMTEGLMFIDEHQRVSMISAHNVTNPTGNGCQSLLDNTAADLTATFDGNPERPFAIWPYSTIYAHTEQDKLLYFIK</sequence>
<dbReference type="GO" id="GO:0046872">
    <property type="term" value="F:metal ion binding"/>
    <property type="evidence" value="ECO:0007669"/>
    <property type="project" value="UniProtKB-KW"/>
</dbReference>
<dbReference type="PATRIC" id="fig|1353533.3.peg.3681"/>
<dbReference type="GO" id="GO:0070492">
    <property type="term" value="F:oligosaccharide binding"/>
    <property type="evidence" value="ECO:0007669"/>
    <property type="project" value="TreeGrafter"/>
</dbReference>
<gene>
    <name evidence="7" type="ORF">PL2TA16_05081</name>
</gene>
<dbReference type="PANTHER" id="PTHR16146">
    <property type="entry name" value="INTELECTIN"/>
    <property type="match status" value="1"/>
</dbReference>
<feature type="compositionally biased region" description="Polar residues" evidence="5">
    <location>
        <begin position="10"/>
        <end position="21"/>
    </location>
</feature>
<dbReference type="SUPFAM" id="SSF56496">
    <property type="entry name" value="Fibrinogen C-terminal domain-like"/>
    <property type="match status" value="1"/>
</dbReference>
<evidence type="ECO:0000259" key="6">
    <source>
        <dbReference type="PROSITE" id="PS51406"/>
    </source>
</evidence>
<evidence type="ECO:0000256" key="2">
    <source>
        <dbReference type="ARBA" id="ARBA00022734"/>
    </source>
</evidence>
<dbReference type="RefSeq" id="WP_023400541.1">
    <property type="nucleotide sequence ID" value="NZ_AUSV01000086.1"/>
</dbReference>
<dbReference type="NCBIfam" id="NF040941">
    <property type="entry name" value="GGGWT_bact"/>
    <property type="match status" value="1"/>
</dbReference>
<feature type="region of interest" description="Disordered" evidence="5">
    <location>
        <begin position="1"/>
        <end position="25"/>
    </location>
</feature>
<dbReference type="InterPro" id="IPR036056">
    <property type="entry name" value="Fibrinogen-like_C"/>
</dbReference>
<reference evidence="7 8" key="1">
    <citation type="submission" date="2013-07" db="EMBL/GenBank/DDBJ databases">
        <title>Draft genome sequence of Pseudoalteromonas luteoviolacea 2ta16.</title>
        <authorList>
            <person name="Allen E.E."/>
            <person name="Azam F."/>
            <person name="Podell S."/>
        </authorList>
    </citation>
    <scope>NUCLEOTIDE SEQUENCE [LARGE SCALE GENOMIC DNA]</scope>
    <source>
        <strain evidence="7 8">2ta16</strain>
    </source>
</reference>
<dbReference type="Gene3D" id="3.90.215.10">
    <property type="entry name" value="Gamma Fibrinogen, chain A, domain 1"/>
    <property type="match status" value="1"/>
</dbReference>
<dbReference type="PROSITE" id="PS51406">
    <property type="entry name" value="FIBRINOGEN_C_2"/>
    <property type="match status" value="1"/>
</dbReference>
<name>V4HWB4_PSEL2</name>
<dbReference type="GO" id="GO:0005615">
    <property type="term" value="C:extracellular space"/>
    <property type="evidence" value="ECO:0007669"/>
    <property type="project" value="TreeGrafter"/>
</dbReference>
<evidence type="ECO:0000313" key="8">
    <source>
        <dbReference type="Proteomes" id="UP000017820"/>
    </source>
</evidence>
<evidence type="ECO:0000313" key="7">
    <source>
        <dbReference type="EMBL" id="ESP92244.1"/>
    </source>
</evidence>
<protein>
    <submittedName>
        <fullName evidence="7">Fibrinogen-like protein</fullName>
    </submittedName>
</protein>
<dbReference type="EMBL" id="AUSV01000086">
    <property type="protein sequence ID" value="ESP92244.1"/>
    <property type="molecule type" value="Genomic_DNA"/>
</dbReference>
<dbReference type="PANTHER" id="PTHR16146:SF46">
    <property type="entry name" value="INTELECTIN-1A-RELATED"/>
    <property type="match status" value="1"/>
</dbReference>
<dbReference type="Proteomes" id="UP000017820">
    <property type="component" value="Unassembled WGS sequence"/>
</dbReference>
<feature type="domain" description="Fibrinogen C-terminal" evidence="6">
    <location>
        <begin position="1"/>
        <end position="57"/>
    </location>
</feature>